<keyword evidence="10 11" id="KW-0998">Cell outer membrane</keyword>
<keyword evidence="4" id="KW-0410">Iron transport</keyword>
<gene>
    <name evidence="16" type="ORF">SAMN04488038_10335</name>
</gene>
<name>A0A1H9CFD4_9GAMM</name>
<evidence type="ECO:0000313" key="17">
    <source>
        <dbReference type="Proteomes" id="UP000199233"/>
    </source>
</evidence>
<evidence type="ECO:0000313" key="16">
    <source>
        <dbReference type="EMBL" id="SEP99905.1"/>
    </source>
</evidence>
<evidence type="ECO:0000256" key="8">
    <source>
        <dbReference type="ARBA" id="ARBA00023077"/>
    </source>
</evidence>
<evidence type="ECO:0000256" key="3">
    <source>
        <dbReference type="ARBA" id="ARBA00022452"/>
    </source>
</evidence>
<keyword evidence="3 11" id="KW-1134">Transmembrane beta strand</keyword>
<dbReference type="Gene3D" id="2.40.170.20">
    <property type="entry name" value="TonB-dependent receptor, beta-barrel domain"/>
    <property type="match status" value="2"/>
</dbReference>
<evidence type="ECO:0000256" key="5">
    <source>
        <dbReference type="ARBA" id="ARBA00022692"/>
    </source>
</evidence>
<evidence type="ECO:0000256" key="11">
    <source>
        <dbReference type="PROSITE-ProRule" id="PRU01360"/>
    </source>
</evidence>
<dbReference type="STRING" id="489703.SAMN04488038_10335"/>
<dbReference type="PANTHER" id="PTHR32552">
    <property type="entry name" value="FERRICHROME IRON RECEPTOR-RELATED"/>
    <property type="match status" value="1"/>
</dbReference>
<evidence type="ECO:0000259" key="14">
    <source>
        <dbReference type="Pfam" id="PF00593"/>
    </source>
</evidence>
<evidence type="ECO:0000256" key="1">
    <source>
        <dbReference type="ARBA" id="ARBA00004571"/>
    </source>
</evidence>
<keyword evidence="7" id="KW-0406">Ion transport</keyword>
<keyword evidence="16" id="KW-0675">Receptor</keyword>
<dbReference type="EMBL" id="FOFS01000003">
    <property type="protein sequence ID" value="SEP99905.1"/>
    <property type="molecule type" value="Genomic_DNA"/>
</dbReference>
<dbReference type="InterPro" id="IPR036942">
    <property type="entry name" value="Beta-barrel_TonB_sf"/>
</dbReference>
<dbReference type="RefSeq" id="WP_177188835.1">
    <property type="nucleotide sequence ID" value="NZ_FOFS01000003.1"/>
</dbReference>
<dbReference type="SUPFAM" id="SSF56935">
    <property type="entry name" value="Porins"/>
    <property type="match status" value="1"/>
</dbReference>
<keyword evidence="9 11" id="KW-0472">Membrane</keyword>
<evidence type="ECO:0000256" key="9">
    <source>
        <dbReference type="ARBA" id="ARBA00023136"/>
    </source>
</evidence>
<evidence type="ECO:0000256" key="13">
    <source>
        <dbReference type="SAM" id="SignalP"/>
    </source>
</evidence>
<dbReference type="Proteomes" id="UP000199233">
    <property type="component" value="Unassembled WGS sequence"/>
</dbReference>
<keyword evidence="17" id="KW-1185">Reference proteome</keyword>
<dbReference type="Pfam" id="PF07715">
    <property type="entry name" value="Plug"/>
    <property type="match status" value="1"/>
</dbReference>
<feature type="signal peptide" evidence="13">
    <location>
        <begin position="1"/>
        <end position="37"/>
    </location>
</feature>
<dbReference type="InterPro" id="IPR039426">
    <property type="entry name" value="TonB-dep_rcpt-like"/>
</dbReference>
<dbReference type="PROSITE" id="PS52016">
    <property type="entry name" value="TONB_DEPENDENT_REC_3"/>
    <property type="match status" value="1"/>
</dbReference>
<keyword evidence="2 11" id="KW-0813">Transport</keyword>
<evidence type="ECO:0000256" key="2">
    <source>
        <dbReference type="ARBA" id="ARBA00022448"/>
    </source>
</evidence>
<keyword evidence="13" id="KW-0732">Signal</keyword>
<dbReference type="Pfam" id="PF00593">
    <property type="entry name" value="TonB_dep_Rec_b-barrel"/>
    <property type="match status" value="1"/>
</dbReference>
<comment type="similarity">
    <text evidence="11 12">Belongs to the TonB-dependent receptor family.</text>
</comment>
<comment type="subcellular location">
    <subcellularLocation>
        <location evidence="1 11">Cell outer membrane</location>
        <topology evidence="1 11">Multi-pass membrane protein</topology>
    </subcellularLocation>
</comment>
<feature type="domain" description="TonB-dependent receptor-like beta-barrel" evidence="14">
    <location>
        <begin position="324"/>
        <end position="828"/>
    </location>
</feature>
<keyword evidence="8 12" id="KW-0798">TonB box</keyword>
<sequence>MSVRHRSGRKPRPQAAARLSGLACLCLAGLVQAQAQAADTFVEAGTTMPGISDPSPAAAAAPQAEAIDEVVSLDQVPPPVPSASAQPAEAPLLETVVVLAQKRAEAIQDVPISISVLDDQFIQDWSITDLSTAALYTPNVKMADAGYFIMPRIRGFGTDQNNKAFEPPAGVAVDGIPYTRLEYFNSAMFDLERMEVYRGPQGTAFGKNTTAGLIHLITKSPSAGYQGYAEVQSGQFQRRRAEAAVGGPLLEGFLNFRLAGLYDQREGFVDNSAEQSLSGAPRHGRGVDRRGVRLKLDFLDLWGSELKLSLESVDSKSIGAGLETYDPSDALRQAILRYEPRSDFIRGNYVNTINDPDFRNIRIETLNADWRYQLGDWNLVALGGYSVLKDKAGLDVDATAVPAIFGGDQDRSPTTTAELRLESPDLDGLLGMGQLFGVSLGHSNILGGLYYQRRDIQGDGIVFRFGLSYLDLLVAADATSPDNPLAGALDPLLAALYPLLPAPLGSTNSTYSEEVTQDFDQQAKAGAAFTQLQWHFTPEWGMEYGVRYNRESKDAQFNQYYSSPTAILMPVLGVNEYQAQRHLSESNLAQRVSLNFEPDRDLGLFLHWAKGFRGGGFNSFSYNGAPETLSFGPESAKDWGLDFKASLLGGNMHLNASLYRMTVNNFQVLVGEQSNTGIGLGTTRVQNAAAARAQGLEADMTWALTRWFTLFSTLGLNDSKYLDFADNACEPDNQNTDGDANPHCDASGKPFPLTPKLTAGTLGMVTLPLFGTGLGMQLGAGFDYQSWQYTDTALDSRFRQGGIMRWRATLGIGNPAQGWSLRLQGENLTDRVVSIRQAELIKGARVEGVDAPRTIYGSLRYDF</sequence>
<dbReference type="InterPro" id="IPR012910">
    <property type="entry name" value="Plug_dom"/>
</dbReference>
<proteinExistence type="inferred from homology"/>
<evidence type="ECO:0000259" key="15">
    <source>
        <dbReference type="Pfam" id="PF07715"/>
    </source>
</evidence>
<keyword evidence="5 11" id="KW-0812">Transmembrane</keyword>
<evidence type="ECO:0000256" key="6">
    <source>
        <dbReference type="ARBA" id="ARBA00023004"/>
    </source>
</evidence>
<evidence type="ECO:0000256" key="7">
    <source>
        <dbReference type="ARBA" id="ARBA00023065"/>
    </source>
</evidence>
<keyword evidence="6" id="KW-0408">Iron</keyword>
<feature type="chain" id="PRO_5011743653" evidence="13">
    <location>
        <begin position="38"/>
        <end position="863"/>
    </location>
</feature>
<dbReference type="InterPro" id="IPR000531">
    <property type="entry name" value="Beta-barrel_TonB"/>
</dbReference>
<dbReference type="AlphaFoldDB" id="A0A1H9CFD4"/>
<evidence type="ECO:0000256" key="4">
    <source>
        <dbReference type="ARBA" id="ARBA00022496"/>
    </source>
</evidence>
<dbReference type="PANTHER" id="PTHR32552:SF81">
    <property type="entry name" value="TONB-DEPENDENT OUTER MEMBRANE RECEPTOR"/>
    <property type="match status" value="1"/>
</dbReference>
<evidence type="ECO:0000256" key="12">
    <source>
        <dbReference type="RuleBase" id="RU003357"/>
    </source>
</evidence>
<protein>
    <submittedName>
        <fullName evidence="16">Outer membrane receptor proteins, mostly Fe transport</fullName>
    </submittedName>
</protein>
<reference evidence="16 17" key="1">
    <citation type="submission" date="2016-10" db="EMBL/GenBank/DDBJ databases">
        <authorList>
            <person name="de Groot N.N."/>
        </authorList>
    </citation>
    <scope>NUCLEOTIDE SEQUENCE [LARGE SCALE GENOMIC DNA]</scope>
    <source>
        <strain evidence="16 17">DSM 25927</strain>
    </source>
</reference>
<dbReference type="GO" id="GO:0006826">
    <property type="term" value="P:iron ion transport"/>
    <property type="evidence" value="ECO:0007669"/>
    <property type="project" value="UniProtKB-KW"/>
</dbReference>
<dbReference type="GO" id="GO:0009279">
    <property type="term" value="C:cell outer membrane"/>
    <property type="evidence" value="ECO:0007669"/>
    <property type="project" value="UniProtKB-SubCell"/>
</dbReference>
<feature type="domain" description="TonB-dependent receptor plug" evidence="15">
    <location>
        <begin position="107"/>
        <end position="212"/>
    </location>
</feature>
<accession>A0A1H9CFD4</accession>
<organism evidence="16 17">
    <name type="scientific">Solimonas aquatica</name>
    <dbReference type="NCBI Taxonomy" id="489703"/>
    <lineage>
        <taxon>Bacteria</taxon>
        <taxon>Pseudomonadati</taxon>
        <taxon>Pseudomonadota</taxon>
        <taxon>Gammaproteobacteria</taxon>
        <taxon>Nevskiales</taxon>
        <taxon>Nevskiaceae</taxon>
        <taxon>Solimonas</taxon>
    </lineage>
</organism>
<evidence type="ECO:0000256" key="10">
    <source>
        <dbReference type="ARBA" id="ARBA00023237"/>
    </source>
</evidence>